<dbReference type="InterPro" id="IPR025110">
    <property type="entry name" value="AMP-bd_C"/>
</dbReference>
<keyword evidence="2" id="KW-0596">Phosphopantetheine</keyword>
<dbReference type="Pfam" id="PF00550">
    <property type="entry name" value="PP-binding"/>
    <property type="match status" value="1"/>
</dbReference>
<dbReference type="CDD" id="cd17646">
    <property type="entry name" value="A_NRPS_AB3403-like"/>
    <property type="match status" value="1"/>
</dbReference>
<accession>A0A420EA88</accession>
<dbReference type="InterPro" id="IPR000873">
    <property type="entry name" value="AMP-dep_synth/lig_dom"/>
</dbReference>
<dbReference type="InterPro" id="IPR045851">
    <property type="entry name" value="AMP-bd_C_sf"/>
</dbReference>
<dbReference type="Pfam" id="PF00501">
    <property type="entry name" value="AMP-binding"/>
    <property type="match status" value="1"/>
</dbReference>
<name>A0A420EA88_9SPHN</name>
<dbReference type="SUPFAM" id="SSF56801">
    <property type="entry name" value="Acetyl-CoA synthetase-like"/>
    <property type="match status" value="1"/>
</dbReference>
<dbReference type="GO" id="GO:0009366">
    <property type="term" value="C:enterobactin synthetase complex"/>
    <property type="evidence" value="ECO:0007669"/>
    <property type="project" value="TreeGrafter"/>
</dbReference>
<keyword evidence="6" id="KW-1185">Reference proteome</keyword>
<feature type="domain" description="Carrier" evidence="4">
    <location>
        <begin position="940"/>
        <end position="1016"/>
    </location>
</feature>
<keyword evidence="3" id="KW-0597">Phosphoprotein</keyword>
<dbReference type="InterPro" id="IPR009081">
    <property type="entry name" value="PP-bd_ACP"/>
</dbReference>
<dbReference type="FunFam" id="3.30.300.30:FF:000010">
    <property type="entry name" value="Enterobactin synthetase component F"/>
    <property type="match status" value="1"/>
</dbReference>
<dbReference type="InterPro" id="IPR001242">
    <property type="entry name" value="Condensation_dom"/>
</dbReference>
<dbReference type="Proteomes" id="UP000284395">
    <property type="component" value="Unassembled WGS sequence"/>
</dbReference>
<dbReference type="InterPro" id="IPR010071">
    <property type="entry name" value="AA_adenyl_dom"/>
</dbReference>
<dbReference type="Gene3D" id="3.40.50.980">
    <property type="match status" value="2"/>
</dbReference>
<dbReference type="NCBIfam" id="TIGR01733">
    <property type="entry name" value="AA-adenyl-dom"/>
    <property type="match status" value="1"/>
</dbReference>
<evidence type="ECO:0000256" key="2">
    <source>
        <dbReference type="ARBA" id="ARBA00022450"/>
    </source>
</evidence>
<comment type="cofactor">
    <cofactor evidence="1">
        <name>pantetheine 4'-phosphate</name>
        <dbReference type="ChEBI" id="CHEBI:47942"/>
    </cofactor>
</comment>
<dbReference type="InterPro" id="IPR023213">
    <property type="entry name" value="CAT-like_dom_sf"/>
</dbReference>
<dbReference type="InterPro" id="IPR020802">
    <property type="entry name" value="TesA-like"/>
</dbReference>
<dbReference type="FunFam" id="3.40.50.12780:FF:000012">
    <property type="entry name" value="Non-ribosomal peptide synthetase"/>
    <property type="match status" value="1"/>
</dbReference>
<dbReference type="Pfam" id="PF00975">
    <property type="entry name" value="Thioesterase"/>
    <property type="match status" value="1"/>
</dbReference>
<dbReference type="Gene3D" id="3.30.559.30">
    <property type="entry name" value="Nonribosomal peptide synthetase, condensation domain"/>
    <property type="match status" value="1"/>
</dbReference>
<dbReference type="GO" id="GO:0009239">
    <property type="term" value="P:enterobactin biosynthetic process"/>
    <property type="evidence" value="ECO:0007669"/>
    <property type="project" value="TreeGrafter"/>
</dbReference>
<dbReference type="Gene3D" id="3.40.50.1820">
    <property type="entry name" value="alpha/beta hydrolase"/>
    <property type="match status" value="1"/>
</dbReference>
<dbReference type="Gene3D" id="2.30.38.10">
    <property type="entry name" value="Luciferase, Domain 3"/>
    <property type="match status" value="1"/>
</dbReference>
<evidence type="ECO:0000259" key="4">
    <source>
        <dbReference type="PROSITE" id="PS50075"/>
    </source>
</evidence>
<sequence>MPQIVPLTEAQAGLWYAQRLDPANPIFNTGQYLDINGPLDETAFTSAVNRACDEAEALALCFVERPEGPGQYVDPALTPRLQIVDCAGEADPAAAALEAIRRDMATPVDPLRDRLARQVLYRLGKEHYYWAQQIHHLATDGYGMVLLTSRIAELYAAATVEGRREGRAFASLAGVWAEDAAYRISPEREADARWWRDAMAGMEDVGSMAPGKPQSAFTFHRHAEALPEATRKALLAFAKQKGLSWPDVLTALTAAYCRRFTGTPEIVLGVPYMGRMGSASARVPAMVMNVLPLRVAPDEAAPLADFCAEIARATGDARKAGRYRSEQLRRDLGLLGGHKRLYGALVNVQPFDRPPRFAGLEVTLHVTGTGPVEDIDFTFRGDAMSGLSIEVDANPDLYSTAEVRAHVERLGLFLTRAMEAQTLADIPTATPAEEQRELEAFNATAHELPDTTLTALLTGAMTAQPASEALRFAGRSLTYAELDRRSAALAETLRGRGVTAESIVAIALPRSLDLVIALIAVLRAGGAYLPLDTDHPPERIAAIMESAKPQAVLATDDPHGLYGSALLTPQDWRKEPQGDALPEVTPDQAAYVIYTSGSTGTPKGVVVTHRAIVNRLLWMDEHYAIGPQDRILQKTPATFDVSVWEFFLALIRGGVLVVAPPGAHRDPAALAALIRDEGITTLHFVPSMLAAFCDAPESAGLQLARVFCSGEELPADLRDRFHRRIRAELHNLYGPTEAAVDVSYWPADAQDRAAPVPIGWPVWNTRLVLLDDRRRPVPPGVAGHLYLGGVQLARGYLGQPELTAERFIADPFHEGERLYMTGDLARRRADGAVIFLGRADHQVKIRGLRIELGEVEAAIAQTGLVRSAVVLERDQRLVAYILPEDSYSETALRNRLAERLPDYMVPAAIMALEDFPVTANGKLDRKALPEPRFAAAGGGAPSTPTQQKLAAFYGTLLDVEGAIGVEDDFFALGGDSLSAMQLLLHIREEWGRDPGLAALFEHPDIAGLALCVDALAEGGTGDDSTGPLIRLTRGESDRPPLFMIHPAGGLCWGYRTLASTLDPQRTVYGLQSPALAPDRELPGSIDDLAKDYTARIIDIAPAGPVHLAGWSVGGIIAQAIAVELEAAGRTVGLVALLDAYPAECWRAEPEPTAAQALRALLAIAGYDPEAHPELETREQVLTFLRAGNSPLGNLPPRALDGVVRVVLDTNRLIRGHYHRPFGGRLTHIRAALDHRDRPDLTADLWMPYAGSIDRLNVPFLHPQLTGPEASTQIAPALCKRMDEMERVGV</sequence>
<dbReference type="SUPFAM" id="SSF53474">
    <property type="entry name" value="alpha/beta-Hydrolases"/>
    <property type="match status" value="1"/>
</dbReference>
<dbReference type="SUPFAM" id="SSF47336">
    <property type="entry name" value="ACP-like"/>
    <property type="match status" value="1"/>
</dbReference>
<dbReference type="FunFam" id="3.40.50.980:FF:000002">
    <property type="entry name" value="Enterobactin synthetase component F"/>
    <property type="match status" value="1"/>
</dbReference>
<dbReference type="EMBL" id="RAPF01000014">
    <property type="protein sequence ID" value="RKF17598.1"/>
    <property type="molecule type" value="Genomic_DNA"/>
</dbReference>
<dbReference type="SUPFAM" id="SSF52777">
    <property type="entry name" value="CoA-dependent acyltransferases"/>
    <property type="match status" value="2"/>
</dbReference>
<evidence type="ECO:0000256" key="3">
    <source>
        <dbReference type="ARBA" id="ARBA00022553"/>
    </source>
</evidence>
<evidence type="ECO:0000256" key="1">
    <source>
        <dbReference type="ARBA" id="ARBA00001957"/>
    </source>
</evidence>
<dbReference type="InterPro" id="IPR020845">
    <property type="entry name" value="AMP-binding_CS"/>
</dbReference>
<dbReference type="GO" id="GO:0047527">
    <property type="term" value="F:2,3-dihydroxybenzoate-serine ligase activity"/>
    <property type="evidence" value="ECO:0007669"/>
    <property type="project" value="TreeGrafter"/>
</dbReference>
<dbReference type="Pfam" id="PF00668">
    <property type="entry name" value="Condensation"/>
    <property type="match status" value="1"/>
</dbReference>
<comment type="caution">
    <text evidence="5">The sequence shown here is derived from an EMBL/GenBank/DDBJ whole genome shotgun (WGS) entry which is preliminary data.</text>
</comment>
<proteinExistence type="predicted"/>
<dbReference type="GO" id="GO:0005829">
    <property type="term" value="C:cytosol"/>
    <property type="evidence" value="ECO:0007669"/>
    <property type="project" value="TreeGrafter"/>
</dbReference>
<reference evidence="5 6" key="1">
    <citation type="submission" date="2018-09" db="EMBL/GenBank/DDBJ databases">
        <title>Altererythrobacter spongiae sp. nov., isolated from a marine sponge.</title>
        <authorList>
            <person name="Zhuang L."/>
            <person name="Luo L."/>
        </authorList>
    </citation>
    <scope>NUCLEOTIDE SEQUENCE [LARGE SCALE GENOMIC DNA]</scope>
    <source>
        <strain evidence="5 6">HN-Y73</strain>
    </source>
</reference>
<protein>
    <submittedName>
        <fullName evidence="5">Amino acid adenylation domain-containing protein</fullName>
    </submittedName>
</protein>
<dbReference type="Pfam" id="PF13193">
    <property type="entry name" value="AMP-binding_C"/>
    <property type="match status" value="1"/>
</dbReference>
<evidence type="ECO:0000313" key="5">
    <source>
        <dbReference type="EMBL" id="RKF17598.1"/>
    </source>
</evidence>
<dbReference type="PROSITE" id="PS00455">
    <property type="entry name" value="AMP_BINDING"/>
    <property type="match status" value="1"/>
</dbReference>
<dbReference type="RefSeq" id="WP_120325976.1">
    <property type="nucleotide sequence ID" value="NZ_RAPF01000014.1"/>
</dbReference>
<dbReference type="InterPro" id="IPR036736">
    <property type="entry name" value="ACP-like_sf"/>
</dbReference>
<dbReference type="OrthoDB" id="9778690at2"/>
<dbReference type="InterPro" id="IPR029058">
    <property type="entry name" value="AB_hydrolase_fold"/>
</dbReference>
<dbReference type="InterPro" id="IPR001031">
    <property type="entry name" value="Thioesterase"/>
</dbReference>
<evidence type="ECO:0000313" key="6">
    <source>
        <dbReference type="Proteomes" id="UP000284395"/>
    </source>
</evidence>
<organism evidence="5 6">
    <name type="scientific">Altericroceibacterium spongiae</name>
    <dbReference type="NCBI Taxonomy" id="2320269"/>
    <lineage>
        <taxon>Bacteria</taxon>
        <taxon>Pseudomonadati</taxon>
        <taxon>Pseudomonadota</taxon>
        <taxon>Alphaproteobacteria</taxon>
        <taxon>Sphingomonadales</taxon>
        <taxon>Erythrobacteraceae</taxon>
        <taxon>Altericroceibacterium</taxon>
    </lineage>
</organism>
<dbReference type="SMART" id="SM00824">
    <property type="entry name" value="PKS_TE"/>
    <property type="match status" value="1"/>
</dbReference>
<dbReference type="Gene3D" id="3.30.559.10">
    <property type="entry name" value="Chloramphenicol acetyltransferase-like domain"/>
    <property type="match status" value="1"/>
</dbReference>
<gene>
    <name evidence="5" type="ORF">D6851_16340</name>
</gene>
<dbReference type="PANTHER" id="PTHR45527:SF1">
    <property type="entry name" value="FATTY ACID SYNTHASE"/>
    <property type="match status" value="1"/>
</dbReference>
<dbReference type="PANTHER" id="PTHR45527">
    <property type="entry name" value="NONRIBOSOMAL PEPTIDE SYNTHETASE"/>
    <property type="match status" value="1"/>
</dbReference>
<dbReference type="GO" id="GO:0031177">
    <property type="term" value="F:phosphopantetheine binding"/>
    <property type="evidence" value="ECO:0007669"/>
    <property type="project" value="TreeGrafter"/>
</dbReference>
<dbReference type="GO" id="GO:0043041">
    <property type="term" value="P:amino acid activation for nonribosomal peptide biosynthetic process"/>
    <property type="evidence" value="ECO:0007669"/>
    <property type="project" value="TreeGrafter"/>
</dbReference>
<dbReference type="Gene3D" id="3.30.300.30">
    <property type="match status" value="1"/>
</dbReference>
<dbReference type="PROSITE" id="PS50075">
    <property type="entry name" value="CARRIER"/>
    <property type="match status" value="1"/>
</dbReference>